<dbReference type="InterPro" id="IPR003313">
    <property type="entry name" value="AraC-bd"/>
</dbReference>
<protein>
    <submittedName>
        <fullName evidence="5">Helix-turn-helix transcriptional regulator</fullName>
    </submittedName>
</protein>
<keyword evidence="2" id="KW-0238">DNA-binding</keyword>
<dbReference type="Gene3D" id="2.60.120.10">
    <property type="entry name" value="Jelly Rolls"/>
    <property type="match status" value="1"/>
</dbReference>
<dbReference type="EMBL" id="JAGDEL010000004">
    <property type="protein sequence ID" value="MBO1511449.1"/>
    <property type="molecule type" value="Genomic_DNA"/>
</dbReference>
<dbReference type="Proteomes" id="UP000663981">
    <property type="component" value="Unassembled WGS sequence"/>
</dbReference>
<proteinExistence type="predicted"/>
<evidence type="ECO:0000313" key="5">
    <source>
        <dbReference type="EMBL" id="MBO1511449.1"/>
    </source>
</evidence>
<dbReference type="PANTHER" id="PTHR43280:SF2">
    <property type="entry name" value="HTH-TYPE TRANSCRIPTIONAL REGULATOR EXSA"/>
    <property type="match status" value="1"/>
</dbReference>
<reference evidence="5 6" key="1">
    <citation type="submission" date="2021-03" db="EMBL/GenBank/DDBJ databases">
        <title>Whole genome sequence of Metabacillus bambusae BG109.</title>
        <authorList>
            <person name="Jeong J.W."/>
        </authorList>
    </citation>
    <scope>NUCLEOTIDE SEQUENCE [LARGE SCALE GENOMIC DNA]</scope>
    <source>
        <strain evidence="5 6">BG109</strain>
    </source>
</reference>
<dbReference type="InterPro" id="IPR018060">
    <property type="entry name" value="HTH_AraC"/>
</dbReference>
<dbReference type="SUPFAM" id="SSF46689">
    <property type="entry name" value="Homeodomain-like"/>
    <property type="match status" value="2"/>
</dbReference>
<dbReference type="InterPro" id="IPR014710">
    <property type="entry name" value="RmlC-like_jellyroll"/>
</dbReference>
<dbReference type="SUPFAM" id="SSF51215">
    <property type="entry name" value="Regulatory protein AraC"/>
    <property type="match status" value="1"/>
</dbReference>
<evidence type="ECO:0000256" key="3">
    <source>
        <dbReference type="ARBA" id="ARBA00023163"/>
    </source>
</evidence>
<dbReference type="InterPro" id="IPR009057">
    <property type="entry name" value="Homeodomain-like_sf"/>
</dbReference>
<dbReference type="PROSITE" id="PS01124">
    <property type="entry name" value="HTH_ARAC_FAMILY_2"/>
    <property type="match status" value="1"/>
</dbReference>
<keyword evidence="3" id="KW-0804">Transcription</keyword>
<keyword evidence="1" id="KW-0805">Transcription regulation</keyword>
<dbReference type="PROSITE" id="PS00041">
    <property type="entry name" value="HTH_ARAC_FAMILY_1"/>
    <property type="match status" value="1"/>
</dbReference>
<comment type="caution">
    <text evidence="5">The sequence shown here is derived from an EMBL/GenBank/DDBJ whole genome shotgun (WGS) entry which is preliminary data.</text>
</comment>
<evidence type="ECO:0000256" key="1">
    <source>
        <dbReference type="ARBA" id="ARBA00023015"/>
    </source>
</evidence>
<dbReference type="PANTHER" id="PTHR43280">
    <property type="entry name" value="ARAC-FAMILY TRANSCRIPTIONAL REGULATOR"/>
    <property type="match status" value="1"/>
</dbReference>
<gene>
    <name evidence="5" type="ORF">I7822_07180</name>
</gene>
<evidence type="ECO:0000313" key="6">
    <source>
        <dbReference type="Proteomes" id="UP000663981"/>
    </source>
</evidence>
<dbReference type="Pfam" id="PF12833">
    <property type="entry name" value="HTH_18"/>
    <property type="match status" value="1"/>
</dbReference>
<dbReference type="InterPro" id="IPR037923">
    <property type="entry name" value="HTH-like"/>
</dbReference>
<sequence length="284" mass="33159">MGVVLPMDSLDIFNELSELIKLQINSCSEVAHPNSWIERRQHKDYDLWCIQEGRIEIRIQEEVYLASEGDLILFTPKVAYTATTLSTSCKFIFTHFDLSLGNHLRILDNFQLSGIIDSTLVEEEILLFLDTYDQYKRSAPMSGIRLKGCLTILIAKIMEQYGSKQYRGEFVHYPTNQKLTMDLVKLQPVFDFIHEHLHQTIRVEEIAAIAGMSEKYFISYFKQALGLTPGRYIYQLKMNRARELLYLKRYSIQQIASMLGYPDPYSFSKAFKKYYKVPPSKFVW</sequence>
<dbReference type="SMART" id="SM00342">
    <property type="entry name" value="HTH_ARAC"/>
    <property type="match status" value="1"/>
</dbReference>
<dbReference type="Gene3D" id="1.10.10.60">
    <property type="entry name" value="Homeodomain-like"/>
    <property type="match status" value="2"/>
</dbReference>
<organism evidence="5 6">
    <name type="scientific">Metabacillus bambusae</name>
    <dbReference type="NCBI Taxonomy" id="2795218"/>
    <lineage>
        <taxon>Bacteria</taxon>
        <taxon>Bacillati</taxon>
        <taxon>Bacillota</taxon>
        <taxon>Bacilli</taxon>
        <taxon>Bacillales</taxon>
        <taxon>Bacillaceae</taxon>
        <taxon>Metabacillus</taxon>
    </lineage>
</organism>
<evidence type="ECO:0000259" key="4">
    <source>
        <dbReference type="PROSITE" id="PS01124"/>
    </source>
</evidence>
<dbReference type="InterPro" id="IPR018062">
    <property type="entry name" value="HTH_AraC-typ_CS"/>
</dbReference>
<keyword evidence="6" id="KW-1185">Reference proteome</keyword>
<name>A0ABS3N005_9BACI</name>
<dbReference type="Pfam" id="PF02311">
    <property type="entry name" value="AraC_binding"/>
    <property type="match status" value="1"/>
</dbReference>
<accession>A0ABS3N005</accession>
<evidence type="ECO:0000256" key="2">
    <source>
        <dbReference type="ARBA" id="ARBA00023125"/>
    </source>
</evidence>
<feature type="domain" description="HTH araC/xylS-type" evidence="4">
    <location>
        <begin position="187"/>
        <end position="284"/>
    </location>
</feature>